<evidence type="ECO:0000313" key="3">
    <source>
        <dbReference type="Proteomes" id="UP000001072"/>
    </source>
</evidence>
<accession>F4RBN1</accession>
<keyword evidence="3" id="KW-1185">Reference proteome</keyword>
<sequence>MLFFVISVIFLASINVVEMAVTKLPIHKHRASKREEGQTMTCSLYDDAHTAGAWCNRSHMCVGGCQGPYITAQNCREITENTDALGTPVVAGVEIIHVQSVVCTTAYDNYAQGTKACNTDTKTYSCRGEPLGGTHATCHGCVGTSHLLWQSDH</sequence>
<evidence type="ECO:0000256" key="1">
    <source>
        <dbReference type="SAM" id="SignalP"/>
    </source>
</evidence>
<reference evidence="3" key="1">
    <citation type="journal article" date="2011" name="Proc. Natl. Acad. Sci. U.S.A.">
        <title>Obligate biotrophy features unraveled by the genomic analysis of rust fungi.</title>
        <authorList>
            <person name="Duplessis S."/>
            <person name="Cuomo C.A."/>
            <person name="Lin Y.-C."/>
            <person name="Aerts A."/>
            <person name="Tisserant E."/>
            <person name="Veneault-Fourrey C."/>
            <person name="Joly D.L."/>
            <person name="Hacquard S."/>
            <person name="Amselem J."/>
            <person name="Cantarel B.L."/>
            <person name="Chiu R."/>
            <person name="Coutinho P.M."/>
            <person name="Feau N."/>
            <person name="Field M."/>
            <person name="Frey P."/>
            <person name="Gelhaye E."/>
            <person name="Goldberg J."/>
            <person name="Grabherr M.G."/>
            <person name="Kodira C.D."/>
            <person name="Kohler A."/>
            <person name="Kuees U."/>
            <person name="Lindquist E.A."/>
            <person name="Lucas S.M."/>
            <person name="Mago R."/>
            <person name="Mauceli E."/>
            <person name="Morin E."/>
            <person name="Murat C."/>
            <person name="Pangilinan J.L."/>
            <person name="Park R."/>
            <person name="Pearson M."/>
            <person name="Quesneville H."/>
            <person name="Rouhier N."/>
            <person name="Sakthikumar S."/>
            <person name="Salamov A.A."/>
            <person name="Schmutz J."/>
            <person name="Selles B."/>
            <person name="Shapiro H."/>
            <person name="Tanguay P."/>
            <person name="Tuskan G.A."/>
            <person name="Henrissat B."/>
            <person name="Van de Peer Y."/>
            <person name="Rouze P."/>
            <person name="Ellis J.G."/>
            <person name="Dodds P.N."/>
            <person name="Schein J.E."/>
            <person name="Zhong S."/>
            <person name="Hamelin R.C."/>
            <person name="Grigoriev I.V."/>
            <person name="Szabo L.J."/>
            <person name="Martin F."/>
        </authorList>
    </citation>
    <scope>NUCLEOTIDE SEQUENCE [LARGE SCALE GENOMIC DNA]</scope>
    <source>
        <strain evidence="3">98AG31 / pathotype 3-4-7</strain>
    </source>
</reference>
<organism evidence="3">
    <name type="scientific">Melampsora larici-populina (strain 98AG31 / pathotype 3-4-7)</name>
    <name type="common">Poplar leaf rust fungus</name>
    <dbReference type="NCBI Taxonomy" id="747676"/>
    <lineage>
        <taxon>Eukaryota</taxon>
        <taxon>Fungi</taxon>
        <taxon>Dikarya</taxon>
        <taxon>Basidiomycota</taxon>
        <taxon>Pucciniomycotina</taxon>
        <taxon>Pucciniomycetes</taxon>
        <taxon>Pucciniales</taxon>
        <taxon>Melampsoraceae</taxon>
        <taxon>Melampsora</taxon>
    </lineage>
</organism>
<dbReference type="GeneID" id="18926617"/>
<dbReference type="Proteomes" id="UP000001072">
    <property type="component" value="Unassembled WGS sequence"/>
</dbReference>
<feature type="chain" id="PRO_5003317483" evidence="1">
    <location>
        <begin position="20"/>
        <end position="153"/>
    </location>
</feature>
<evidence type="ECO:0000313" key="2">
    <source>
        <dbReference type="EMBL" id="EGG10305.1"/>
    </source>
</evidence>
<dbReference type="KEGG" id="mlr:MELLADRAFT_124110"/>
<protein>
    <submittedName>
        <fullName evidence="2">Secreted protein</fullName>
    </submittedName>
</protein>
<dbReference type="InParanoid" id="F4RBN1"/>
<proteinExistence type="predicted"/>
<dbReference type="RefSeq" id="XP_007406606.1">
    <property type="nucleotide sequence ID" value="XM_007406544.1"/>
</dbReference>
<dbReference type="HOGENOM" id="CLU_1713661_0_0_1"/>
<dbReference type="EMBL" id="GL883095">
    <property type="protein sequence ID" value="EGG10305.1"/>
    <property type="molecule type" value="Genomic_DNA"/>
</dbReference>
<dbReference type="AlphaFoldDB" id="F4RBN1"/>
<dbReference type="OrthoDB" id="10287960at2759"/>
<gene>
    <name evidence="2" type="ORF">MELLADRAFT_124110</name>
</gene>
<dbReference type="VEuPathDB" id="FungiDB:MELLADRAFT_124110"/>
<name>F4RBN1_MELLP</name>
<feature type="signal peptide" evidence="1">
    <location>
        <begin position="1"/>
        <end position="19"/>
    </location>
</feature>
<keyword evidence="1" id="KW-0732">Signal</keyword>